<dbReference type="RefSeq" id="WP_169300064.1">
    <property type="nucleotide sequence ID" value="NZ_JABBNI010000065.1"/>
</dbReference>
<reference evidence="1 2" key="1">
    <citation type="submission" date="2020-04" db="EMBL/GenBank/DDBJ databases">
        <authorList>
            <person name="Doyle D.A."/>
        </authorList>
    </citation>
    <scope>NUCLEOTIDE SEQUENCE [LARGE SCALE GENOMIC DNA]</scope>
    <source>
        <strain evidence="1 2">P21</strain>
    </source>
</reference>
<organism evidence="1 2">
    <name type="scientific">Clostridium muellerianum</name>
    <dbReference type="NCBI Taxonomy" id="2716538"/>
    <lineage>
        <taxon>Bacteria</taxon>
        <taxon>Bacillati</taxon>
        <taxon>Bacillota</taxon>
        <taxon>Clostridia</taxon>
        <taxon>Eubacteriales</taxon>
        <taxon>Clostridiaceae</taxon>
        <taxon>Clostridium</taxon>
    </lineage>
</organism>
<reference evidence="1 2" key="2">
    <citation type="submission" date="2020-06" db="EMBL/GenBank/DDBJ databases">
        <title>Complete Genome Sequence of Clostridium muelleri sp. nov. P21T, an Acid-Alcohol Producing Acetogen Isolated from Old Hay.</title>
        <authorList>
            <person name="Duncan K.E."/>
            <person name="Tanner R.S."/>
        </authorList>
    </citation>
    <scope>NUCLEOTIDE SEQUENCE [LARGE SCALE GENOMIC DNA]</scope>
    <source>
        <strain evidence="1 2">P21</strain>
    </source>
</reference>
<name>A0A7Y0EL44_9CLOT</name>
<protein>
    <submittedName>
        <fullName evidence="1">Uncharacterized protein</fullName>
    </submittedName>
</protein>
<evidence type="ECO:0000313" key="1">
    <source>
        <dbReference type="EMBL" id="NMM65483.1"/>
    </source>
</evidence>
<proteinExistence type="predicted"/>
<comment type="caution">
    <text evidence="1">The sequence shown here is derived from an EMBL/GenBank/DDBJ whole genome shotgun (WGS) entry which is preliminary data.</text>
</comment>
<dbReference type="AlphaFoldDB" id="A0A7Y0EL44"/>
<evidence type="ECO:0000313" key="2">
    <source>
        <dbReference type="Proteomes" id="UP000537131"/>
    </source>
</evidence>
<keyword evidence="2" id="KW-1185">Reference proteome</keyword>
<dbReference type="Proteomes" id="UP000537131">
    <property type="component" value="Unassembled WGS sequence"/>
</dbReference>
<sequence>MGDLKEIKELFKQGYKIMEVEKDIYAVPGKNGGVVTLKKENEEKKIQIKGKDIDIIFDKFMKE</sequence>
<dbReference type="EMBL" id="JABBNI010000065">
    <property type="protein sequence ID" value="NMM65483.1"/>
    <property type="molecule type" value="Genomic_DNA"/>
</dbReference>
<accession>A0A7Y0EL44</accession>
<gene>
    <name evidence="1" type="ORF">HBE96_23170</name>
</gene>